<feature type="domain" description="Streptomycin biosynthesis protein StrF" evidence="1">
    <location>
        <begin position="4"/>
        <end position="182"/>
    </location>
</feature>
<dbReference type="Gene3D" id="3.90.550.10">
    <property type="entry name" value="Spore Coat Polysaccharide Biosynthesis Protein SpsA, Chain A"/>
    <property type="match status" value="1"/>
</dbReference>
<proteinExistence type="predicted"/>
<dbReference type="EMBL" id="CP117880">
    <property type="protein sequence ID" value="WDF68964.1"/>
    <property type="molecule type" value="Genomic_DNA"/>
</dbReference>
<dbReference type="SUPFAM" id="SSF53448">
    <property type="entry name" value="Nucleotide-diphospho-sugar transferases"/>
    <property type="match status" value="1"/>
</dbReference>
<dbReference type="Proteomes" id="UP001221558">
    <property type="component" value="Chromosome"/>
</dbReference>
<reference evidence="2 3" key="1">
    <citation type="submission" date="2023-02" db="EMBL/GenBank/DDBJ databases">
        <title>Genome sequence of Sphingobacterium sp. KACC 22765.</title>
        <authorList>
            <person name="Kim S."/>
            <person name="Heo J."/>
            <person name="Kwon S.-W."/>
        </authorList>
    </citation>
    <scope>NUCLEOTIDE SEQUENCE [LARGE SCALE GENOMIC DNA]</scope>
    <source>
        <strain evidence="2 3">KACC 22765</strain>
    </source>
</reference>
<keyword evidence="3" id="KW-1185">Reference proteome</keyword>
<organism evidence="2 3">
    <name type="scientific">Sphingobacterium oryzagri</name>
    <dbReference type="NCBI Taxonomy" id="3025669"/>
    <lineage>
        <taxon>Bacteria</taxon>
        <taxon>Pseudomonadati</taxon>
        <taxon>Bacteroidota</taxon>
        <taxon>Sphingobacteriia</taxon>
        <taxon>Sphingobacteriales</taxon>
        <taxon>Sphingobacteriaceae</taxon>
        <taxon>Sphingobacterium</taxon>
    </lineage>
</organism>
<protein>
    <submittedName>
        <fullName evidence="2">Glycosyltransferase</fullName>
    </submittedName>
</protein>
<accession>A0ABY7WK34</accession>
<dbReference type="InterPro" id="IPR029044">
    <property type="entry name" value="Nucleotide-diphossugar_trans"/>
</dbReference>
<sequence length="290" mass="33383">MISIIISSYNDDLFEQVCDSIETTIGSVYEIVKISNKGKFGITTAYNLGVQRAKFDILVFCHEDVLFHTANWGLKLIEKFSINKKLGLAGFAGSRYKPFNISGWFIDDPDILVYNMFESNYKQPTVDKRLINNITEDTFVSCIDGFFMASTKSVMNGCLFDEKLLEGYHGYDLDISLCIGQRFDIMVIGDISIEHRSYGKIDGNWVTDIIKVNQKWQASLPRATRPFEDKERYEYLALSTMLTESRGDFKSFRKLGKFVFSAYQFQNIGVKYLSRLVAKYFMIASKLFFR</sequence>
<dbReference type="CDD" id="cd00761">
    <property type="entry name" value="Glyco_tranf_GTA_type"/>
    <property type="match status" value="1"/>
</dbReference>
<evidence type="ECO:0000259" key="1">
    <source>
        <dbReference type="Pfam" id="PF13712"/>
    </source>
</evidence>
<dbReference type="Pfam" id="PF13712">
    <property type="entry name" value="Glyco_tranf_2_5"/>
    <property type="match status" value="1"/>
</dbReference>
<evidence type="ECO:0000313" key="2">
    <source>
        <dbReference type="EMBL" id="WDF68964.1"/>
    </source>
</evidence>
<name>A0ABY7WK34_9SPHI</name>
<dbReference type="RefSeq" id="WP_274267692.1">
    <property type="nucleotide sequence ID" value="NZ_CP117880.1"/>
</dbReference>
<gene>
    <name evidence="2" type="ORF">PQ465_00985</name>
</gene>
<evidence type="ECO:0000313" key="3">
    <source>
        <dbReference type="Proteomes" id="UP001221558"/>
    </source>
</evidence>
<dbReference type="InterPro" id="IPR059123">
    <property type="entry name" value="StrF_dom"/>
</dbReference>